<dbReference type="Pfam" id="PF13597">
    <property type="entry name" value="NRDD"/>
    <property type="match status" value="1"/>
</dbReference>
<sequence>DGKLVWECPNCGNRNQDKMNVARRTCGYIGTQYWNQGRTQEIKERVLHVSNETLVPEAEEIAETVNA</sequence>
<name>A0A1M6BRX3_BUTFI</name>
<organism evidence="1 2">
    <name type="scientific">Butyrivibrio fibrisolvens DSM 3071</name>
    <dbReference type="NCBI Taxonomy" id="1121131"/>
    <lineage>
        <taxon>Bacteria</taxon>
        <taxon>Bacillati</taxon>
        <taxon>Bacillota</taxon>
        <taxon>Clostridia</taxon>
        <taxon>Lachnospirales</taxon>
        <taxon>Lachnospiraceae</taxon>
        <taxon>Butyrivibrio</taxon>
    </lineage>
</organism>
<proteinExistence type="predicted"/>
<protein>
    <submittedName>
        <fullName evidence="1">Anaerobic ribonucleoside-triphosphate reductase</fullName>
    </submittedName>
</protein>
<feature type="non-terminal residue" evidence="1">
    <location>
        <position position="1"/>
    </location>
</feature>
<evidence type="ECO:0000313" key="1">
    <source>
        <dbReference type="EMBL" id="SHI51456.1"/>
    </source>
</evidence>
<dbReference type="AlphaFoldDB" id="A0A1M6BRX3"/>
<accession>A0A1M6BRX3</accession>
<dbReference type="Proteomes" id="UP000184278">
    <property type="component" value="Unassembled WGS sequence"/>
</dbReference>
<dbReference type="SUPFAM" id="SSF51998">
    <property type="entry name" value="PFL-like glycyl radical enzymes"/>
    <property type="match status" value="1"/>
</dbReference>
<reference evidence="2" key="1">
    <citation type="submission" date="2016-11" db="EMBL/GenBank/DDBJ databases">
        <authorList>
            <person name="Varghese N."/>
            <person name="Submissions S."/>
        </authorList>
    </citation>
    <scope>NUCLEOTIDE SEQUENCE [LARGE SCALE GENOMIC DNA]</scope>
    <source>
        <strain evidence="2">DSM 3071</strain>
    </source>
</reference>
<gene>
    <name evidence="1" type="ORF">SAMN02745229_03201</name>
</gene>
<dbReference type="GO" id="GO:0008998">
    <property type="term" value="F:ribonucleoside-triphosphate reductase (thioredoxin) activity"/>
    <property type="evidence" value="ECO:0007669"/>
    <property type="project" value="InterPro"/>
</dbReference>
<dbReference type="RefSeq" id="WP_278308456.1">
    <property type="nucleotide sequence ID" value="NZ_FQXK01000032.1"/>
</dbReference>
<evidence type="ECO:0000313" key="2">
    <source>
        <dbReference type="Proteomes" id="UP000184278"/>
    </source>
</evidence>
<dbReference type="InterPro" id="IPR012833">
    <property type="entry name" value="NrdD"/>
</dbReference>
<dbReference type="GO" id="GO:0006260">
    <property type="term" value="P:DNA replication"/>
    <property type="evidence" value="ECO:0007669"/>
    <property type="project" value="InterPro"/>
</dbReference>
<keyword evidence="2" id="KW-1185">Reference proteome</keyword>
<dbReference type="Gene3D" id="3.20.70.20">
    <property type="match status" value="1"/>
</dbReference>
<dbReference type="EMBL" id="FQXK01000032">
    <property type="protein sequence ID" value="SHI51456.1"/>
    <property type="molecule type" value="Genomic_DNA"/>
</dbReference>